<name>A0A0K0D848_ANGCA</name>
<protein>
    <submittedName>
        <fullName evidence="2">PRELI/MSF1 domain-containing protein</fullName>
    </submittedName>
</protein>
<dbReference type="WBParaSite" id="ACAC_0000624301-mRNA-1">
    <property type="protein sequence ID" value="ACAC_0000624301-mRNA-1"/>
    <property type="gene ID" value="ACAC_0000624301"/>
</dbReference>
<evidence type="ECO:0000313" key="1">
    <source>
        <dbReference type="Proteomes" id="UP000035642"/>
    </source>
</evidence>
<dbReference type="AlphaFoldDB" id="A0A0K0D848"/>
<sequence length="87" mass="9967">MPSTQSSAFCSTPLNRHCIGGETVEVISVVANFSFYIPSEIRMESQVLMEDLERQTQTTTLLCRYFEAKNAVLPKWVSRYISMKLKK</sequence>
<reference evidence="1" key="1">
    <citation type="submission" date="2012-09" db="EMBL/GenBank/DDBJ databases">
        <authorList>
            <person name="Martin A.A."/>
        </authorList>
    </citation>
    <scope>NUCLEOTIDE SEQUENCE</scope>
</reference>
<proteinExistence type="predicted"/>
<organism evidence="1 2">
    <name type="scientific">Angiostrongylus cantonensis</name>
    <name type="common">Rat lungworm</name>
    <dbReference type="NCBI Taxonomy" id="6313"/>
    <lineage>
        <taxon>Eukaryota</taxon>
        <taxon>Metazoa</taxon>
        <taxon>Ecdysozoa</taxon>
        <taxon>Nematoda</taxon>
        <taxon>Chromadorea</taxon>
        <taxon>Rhabditida</taxon>
        <taxon>Rhabditina</taxon>
        <taxon>Rhabditomorpha</taxon>
        <taxon>Strongyloidea</taxon>
        <taxon>Metastrongylidae</taxon>
        <taxon>Angiostrongylus</taxon>
    </lineage>
</organism>
<keyword evidence="1" id="KW-1185">Reference proteome</keyword>
<evidence type="ECO:0000313" key="2">
    <source>
        <dbReference type="WBParaSite" id="ACAC_0000624301-mRNA-1"/>
    </source>
</evidence>
<reference evidence="2" key="2">
    <citation type="submission" date="2017-02" db="UniProtKB">
        <authorList>
            <consortium name="WormBaseParasite"/>
        </authorList>
    </citation>
    <scope>IDENTIFICATION</scope>
</reference>
<accession>A0A0K0D848</accession>
<dbReference type="Proteomes" id="UP000035642">
    <property type="component" value="Unassembled WGS sequence"/>
</dbReference>